<name>A0A344TFQ5_9BACT</name>
<dbReference type="AlphaFoldDB" id="A0A344TFQ5"/>
<dbReference type="InterPro" id="IPR014985">
    <property type="entry name" value="WbqC"/>
</dbReference>
<gene>
    <name evidence="1" type="ORF">DR864_06900</name>
</gene>
<dbReference type="RefSeq" id="WP_114066261.1">
    <property type="nucleotide sequence ID" value="NZ_CP030850.1"/>
</dbReference>
<dbReference type="KEGG" id="run:DR864_06900"/>
<dbReference type="Proteomes" id="UP000251993">
    <property type="component" value="Chromosome"/>
</dbReference>
<sequence length="208" mass="24056">MSARIELQYLPSLEYIACLLKYGEVEIEAHEHFLKQTYRNRCHILTANGVDTLIVPVVHSEPKMPIKEVKIDYSQPWVKRHWGAIVAAYAKAPYFEYFGTDFEGVFQRKPTFLFDLNWELLTICLRLLRLKPTIRLTETYQPTVENGQFDALSLVHPKKAYGHNNLYVPVVYQQNFGSEFVPNLSVIDLLMCQGAEATNILKRSVFVD</sequence>
<reference evidence="1 2" key="1">
    <citation type="submission" date="2018-07" db="EMBL/GenBank/DDBJ databases">
        <title>Genome sequencing of Runella.</title>
        <authorList>
            <person name="Baek M.-G."/>
            <person name="Yi H."/>
        </authorList>
    </citation>
    <scope>NUCLEOTIDE SEQUENCE [LARGE SCALE GENOMIC DNA]</scope>
    <source>
        <strain evidence="1 2">HYN0085</strain>
    </source>
</reference>
<organism evidence="1 2">
    <name type="scientific">Runella rosea</name>
    <dbReference type="NCBI Taxonomy" id="2259595"/>
    <lineage>
        <taxon>Bacteria</taxon>
        <taxon>Pseudomonadati</taxon>
        <taxon>Bacteroidota</taxon>
        <taxon>Cytophagia</taxon>
        <taxon>Cytophagales</taxon>
        <taxon>Spirosomataceae</taxon>
        <taxon>Runella</taxon>
    </lineage>
</organism>
<evidence type="ECO:0008006" key="3">
    <source>
        <dbReference type="Google" id="ProtNLM"/>
    </source>
</evidence>
<dbReference type="OrthoDB" id="1523452at2"/>
<evidence type="ECO:0000313" key="2">
    <source>
        <dbReference type="Proteomes" id="UP000251993"/>
    </source>
</evidence>
<accession>A0A344TFQ5</accession>
<dbReference type="Pfam" id="PF08889">
    <property type="entry name" value="WbqC"/>
    <property type="match status" value="2"/>
</dbReference>
<keyword evidence="2" id="KW-1185">Reference proteome</keyword>
<evidence type="ECO:0000313" key="1">
    <source>
        <dbReference type="EMBL" id="AXE17476.1"/>
    </source>
</evidence>
<proteinExistence type="predicted"/>
<dbReference type="EMBL" id="CP030850">
    <property type="protein sequence ID" value="AXE17476.1"/>
    <property type="molecule type" value="Genomic_DNA"/>
</dbReference>
<protein>
    <recommendedName>
        <fullName evidence="3">WbqC-like protein family protein</fullName>
    </recommendedName>
</protein>